<name>A0A6A8AKA3_9HYPH</name>
<organism evidence="1 2">
    <name type="scientific">Endobacterium cereale</name>
    <dbReference type="NCBI Taxonomy" id="2663029"/>
    <lineage>
        <taxon>Bacteria</taxon>
        <taxon>Pseudomonadati</taxon>
        <taxon>Pseudomonadota</taxon>
        <taxon>Alphaproteobacteria</taxon>
        <taxon>Hyphomicrobiales</taxon>
        <taxon>Rhizobiaceae</taxon>
        <taxon>Endobacterium</taxon>
    </lineage>
</organism>
<comment type="caution">
    <text evidence="1">The sequence shown here is derived from an EMBL/GenBank/DDBJ whole genome shotgun (WGS) entry which is preliminary data.</text>
</comment>
<evidence type="ECO:0000313" key="1">
    <source>
        <dbReference type="EMBL" id="MQY50160.1"/>
    </source>
</evidence>
<keyword evidence="2" id="KW-1185">Reference proteome</keyword>
<gene>
    <name evidence="1" type="ORF">GAO09_29440</name>
</gene>
<proteinExistence type="predicted"/>
<reference evidence="1 2" key="1">
    <citation type="submission" date="2019-11" db="EMBL/GenBank/DDBJ databases">
        <title>Genome analysis of Rhizobacterium cereale a novel genus and species isolated from maize roots in North Spain.</title>
        <authorList>
            <person name="Menendez E."/>
            <person name="Flores-Felix J.D."/>
            <person name="Ramirez-Bahena M.-H."/>
            <person name="Igual J.M."/>
            <person name="Garcia-Fraile P."/>
            <person name="Peix A."/>
            <person name="Velazquez E."/>
        </authorList>
    </citation>
    <scope>NUCLEOTIDE SEQUENCE [LARGE SCALE GENOMIC DNA]</scope>
    <source>
        <strain evidence="1 2">RZME27</strain>
    </source>
</reference>
<dbReference type="Pfam" id="PF11927">
    <property type="entry name" value="HODM_asu-like"/>
    <property type="match status" value="1"/>
</dbReference>
<sequence length="309" mass="34808">MTPAHAPPTYTPYDGSSPLFAIGLSPLDPERWFEPDANLGSELAEKRHLVAEHGDKVLCAEAGTEDAQREILERLTHYLTTRHPDIYRREGDRMHMAGHTVDLADENMLPIHRAGLLVQDDLVIMRKGENGWRVAAAFLAFPSSWKLSEKFGKVMDEVHAPVPGFQGGSRNAELINRMFDRLQPGNPVRRMNWSINWRHALYHPVSLPSDVVRETPPENSVIRVERQTLTKLPMTGDILFTIRIYLDPMAIILAQPDAQNLAAGMADQLERLSIDEAEYKGISRKRAELLALLRQSQPAFAEPQKTLAE</sequence>
<protein>
    <submittedName>
        <fullName evidence="1">DUF3445 domain-containing protein</fullName>
    </submittedName>
</protein>
<dbReference type="AlphaFoldDB" id="A0A6A8AKA3"/>
<dbReference type="EMBL" id="WIXI01000051">
    <property type="protein sequence ID" value="MQY50160.1"/>
    <property type="molecule type" value="Genomic_DNA"/>
</dbReference>
<evidence type="ECO:0000313" key="2">
    <source>
        <dbReference type="Proteomes" id="UP000435138"/>
    </source>
</evidence>
<dbReference type="Proteomes" id="UP000435138">
    <property type="component" value="Unassembled WGS sequence"/>
</dbReference>
<dbReference type="InterPro" id="IPR021848">
    <property type="entry name" value="HODM_asu-like"/>
</dbReference>
<accession>A0A6A8AKA3</accession>